<reference evidence="5" key="1">
    <citation type="submission" date="2014-08" db="EMBL/GenBank/DDBJ databases">
        <authorList>
            <person name="Sharma Rahul"/>
            <person name="Thines Marco"/>
        </authorList>
    </citation>
    <scope>NUCLEOTIDE SEQUENCE</scope>
</reference>
<keyword evidence="5" id="KW-0418">Kinase</keyword>
<comment type="similarity">
    <text evidence="1 4">Belongs to the CKS family.</text>
</comment>
<dbReference type="Gene3D" id="3.30.170.10">
    <property type="entry name" value="Cyclin-dependent kinase, regulatory subunit"/>
    <property type="match status" value="1"/>
</dbReference>
<evidence type="ECO:0000256" key="2">
    <source>
        <dbReference type="ARBA" id="ARBA00022618"/>
    </source>
</evidence>
<dbReference type="PANTHER" id="PTHR23415">
    <property type="entry name" value="CYCLIN-DEPENDENT KINASES REGULATORY SUBUNIT/60S RIBOSOME SUBUNIT BIOGENESIS PROTEIN NIP7"/>
    <property type="match status" value="1"/>
</dbReference>
<dbReference type="InterPro" id="IPR000789">
    <property type="entry name" value="Cyclin-dep_kinase_reg-sub"/>
</dbReference>
<protein>
    <recommendedName>
        <fullName evidence="4">Cyclin-dependent kinases regulatory subunit</fullName>
    </recommendedName>
</protein>
<keyword evidence="5" id="KW-0808">Transferase</keyword>
<dbReference type="SUPFAM" id="SSF55637">
    <property type="entry name" value="Cell cycle regulatory proteins"/>
    <property type="match status" value="1"/>
</dbReference>
<dbReference type="SMART" id="SM01084">
    <property type="entry name" value="CKS"/>
    <property type="match status" value="1"/>
</dbReference>
<comment type="function">
    <text evidence="4">Binds to the catalytic subunit of the cyclin dependent kinases and is essential for their biological function.</text>
</comment>
<dbReference type="PRINTS" id="PR00296">
    <property type="entry name" value="CYCLINKINASE"/>
</dbReference>
<dbReference type="PROSITE" id="PS00944">
    <property type="entry name" value="CKS_1"/>
    <property type="match status" value="1"/>
</dbReference>
<accession>A0A0F7SVG5</accession>
<evidence type="ECO:0000256" key="3">
    <source>
        <dbReference type="ARBA" id="ARBA00023306"/>
    </source>
</evidence>
<name>A0A0F7SVG5_PHARH</name>
<dbReference type="GO" id="GO:0051301">
    <property type="term" value="P:cell division"/>
    <property type="evidence" value="ECO:0007669"/>
    <property type="project" value="UniProtKB-UniRule"/>
</dbReference>
<dbReference type="EMBL" id="LN483166">
    <property type="protein sequence ID" value="CED84530.1"/>
    <property type="molecule type" value="Genomic_DNA"/>
</dbReference>
<keyword evidence="2 4" id="KW-0132">Cell division</keyword>
<dbReference type="PROSITE" id="PS00945">
    <property type="entry name" value="CKS_2"/>
    <property type="match status" value="1"/>
</dbReference>
<dbReference type="GO" id="GO:0016301">
    <property type="term" value="F:kinase activity"/>
    <property type="evidence" value="ECO:0007669"/>
    <property type="project" value="UniProtKB-KW"/>
</dbReference>
<keyword evidence="3 4" id="KW-0131">Cell cycle</keyword>
<dbReference type="InterPro" id="IPR036858">
    <property type="entry name" value="Cyclin-dep_kinase_reg-sub_sf"/>
</dbReference>
<evidence type="ECO:0000256" key="4">
    <source>
        <dbReference type="RuleBase" id="RU311113"/>
    </source>
</evidence>
<sequence length="90" mass="10980">MKSHERQQRAIEKYADHITYSERYSDDQYEYRHVTLPKGLLKFIPDGILDEATWRSCGIRQSLGWEMYLRHQPEPHILLFKRDKDFDMNH</sequence>
<evidence type="ECO:0000313" key="5">
    <source>
        <dbReference type="EMBL" id="CED84530.1"/>
    </source>
</evidence>
<proteinExistence type="inferred from homology"/>
<dbReference type="AlphaFoldDB" id="A0A0F7SVG5"/>
<evidence type="ECO:0000256" key="1">
    <source>
        <dbReference type="ARBA" id="ARBA00007782"/>
    </source>
</evidence>
<organism evidence="5">
    <name type="scientific">Phaffia rhodozyma</name>
    <name type="common">Yeast</name>
    <name type="synonym">Xanthophyllomyces dendrorhous</name>
    <dbReference type="NCBI Taxonomy" id="264483"/>
    <lineage>
        <taxon>Eukaryota</taxon>
        <taxon>Fungi</taxon>
        <taxon>Dikarya</taxon>
        <taxon>Basidiomycota</taxon>
        <taxon>Agaricomycotina</taxon>
        <taxon>Tremellomycetes</taxon>
        <taxon>Cystofilobasidiales</taxon>
        <taxon>Mrakiaceae</taxon>
        <taxon>Phaffia</taxon>
    </lineage>
</organism>
<dbReference type="GO" id="GO:0016538">
    <property type="term" value="F:cyclin-dependent protein serine/threonine kinase regulator activity"/>
    <property type="evidence" value="ECO:0007669"/>
    <property type="project" value="InterPro"/>
</dbReference>
<dbReference type="Pfam" id="PF01111">
    <property type="entry name" value="CKS"/>
    <property type="match status" value="1"/>
</dbReference>